<sequence length="463" mass="54152">MEHLFKAFLRVQRGFDAASALLETFNAFENNPAALSSEDRIRLLDLPPRSVQDDNIAAVSSLTKAELIQKAIESPKELTREEDYLIQERFWTYMTDDEFNVHYEALAALSEMSVDYCNEVEERLRRFQRLLYEEREDEAFESVMKQLSEDGKAATQAYEQSQREILDTVFEKGKPWLRQLWEEDQGKKPWGLAVFENPRFTADRRRDLYIAEQRETFNLSRGAIYAQGKIGDTWRLENPAWPAEIVTGDEGFAAIVEGLRRKFKELRAQPPGWQRLYPRYEIDPIYGAPTEEELKQGHGLSDGILHNAFLYLDQEAAESVLFSWGRIDEMWIWAIDPDYEPRDHTTSGYRGYLRVRLRQLMDNFYVARRWHAQELSMEDLWHAAQKDPKNGSFISTKDEEIFSTRLSGSIELTEILKDGSSYLFPLHRNPLLPCDTIEDRQTIRRRLNQIANVYGPLRKSRMP</sequence>
<dbReference type="GeneID" id="4317553"/>
<name>Q0CTU5_ASPTN</name>
<reference evidence="3" key="1">
    <citation type="submission" date="2005-09" db="EMBL/GenBank/DDBJ databases">
        <title>Annotation of the Aspergillus terreus NIH2624 genome.</title>
        <authorList>
            <person name="Birren B.W."/>
            <person name="Lander E.S."/>
            <person name="Galagan J.E."/>
            <person name="Nusbaum C."/>
            <person name="Devon K."/>
            <person name="Henn M."/>
            <person name="Ma L.-J."/>
            <person name="Jaffe D.B."/>
            <person name="Butler J."/>
            <person name="Alvarez P."/>
            <person name="Gnerre S."/>
            <person name="Grabherr M."/>
            <person name="Kleber M."/>
            <person name="Mauceli E.W."/>
            <person name="Brockman W."/>
            <person name="Rounsley S."/>
            <person name="Young S.K."/>
            <person name="LaButti K."/>
            <person name="Pushparaj V."/>
            <person name="DeCaprio D."/>
            <person name="Crawford M."/>
            <person name="Koehrsen M."/>
            <person name="Engels R."/>
            <person name="Montgomery P."/>
            <person name="Pearson M."/>
            <person name="Howarth C."/>
            <person name="Larson L."/>
            <person name="Luoma S."/>
            <person name="White J."/>
            <person name="Alvarado L."/>
            <person name="Kodira C.D."/>
            <person name="Zeng Q."/>
            <person name="Oleary S."/>
            <person name="Yandava C."/>
            <person name="Denning D.W."/>
            <person name="Nierman W.C."/>
            <person name="Milne T."/>
            <person name="Madden K."/>
        </authorList>
    </citation>
    <scope>NUCLEOTIDE SEQUENCE [LARGE SCALE GENOMIC DNA]</scope>
    <source>
        <strain evidence="3">NIH 2624 / FGSC A1156</strain>
    </source>
</reference>
<dbReference type="OrthoDB" id="4777915at2759"/>
<accession>Q0CTU5</accession>
<dbReference type="VEuPathDB" id="FungiDB:ATEG_02889"/>
<dbReference type="OMA" id="DMWVWAV"/>
<evidence type="ECO:0000313" key="3">
    <source>
        <dbReference type="Proteomes" id="UP000007963"/>
    </source>
</evidence>
<dbReference type="AlphaFoldDB" id="Q0CTU5"/>
<dbReference type="EMBL" id="CH476597">
    <property type="protein sequence ID" value="EAU36163.1"/>
    <property type="molecule type" value="Genomic_DNA"/>
</dbReference>
<dbReference type="HOGENOM" id="CLU_670792_0_0_1"/>
<dbReference type="STRING" id="341663.Q0CTU5"/>
<organism evidence="2 3">
    <name type="scientific">Aspergillus terreus (strain NIH 2624 / FGSC A1156)</name>
    <dbReference type="NCBI Taxonomy" id="341663"/>
    <lineage>
        <taxon>Eukaryota</taxon>
        <taxon>Fungi</taxon>
        <taxon>Dikarya</taxon>
        <taxon>Ascomycota</taxon>
        <taxon>Pezizomycotina</taxon>
        <taxon>Eurotiomycetes</taxon>
        <taxon>Eurotiomycetidae</taxon>
        <taxon>Eurotiales</taxon>
        <taxon>Aspergillaceae</taxon>
        <taxon>Aspergillus</taxon>
        <taxon>Aspergillus subgen. Circumdati</taxon>
    </lineage>
</organism>
<evidence type="ECO:0000256" key="1">
    <source>
        <dbReference type="SAM" id="Coils"/>
    </source>
</evidence>
<dbReference type="eggNOG" id="ENOG502SSB5">
    <property type="taxonomic scope" value="Eukaryota"/>
</dbReference>
<dbReference type="Proteomes" id="UP000007963">
    <property type="component" value="Unassembled WGS sequence"/>
</dbReference>
<keyword evidence="1" id="KW-0175">Coiled coil</keyword>
<feature type="coiled-coil region" evidence="1">
    <location>
        <begin position="117"/>
        <end position="164"/>
    </location>
</feature>
<proteinExistence type="predicted"/>
<dbReference type="RefSeq" id="XP_001212067.1">
    <property type="nucleotide sequence ID" value="XM_001212067.1"/>
</dbReference>
<evidence type="ECO:0000313" key="2">
    <source>
        <dbReference type="EMBL" id="EAU36163.1"/>
    </source>
</evidence>
<protein>
    <submittedName>
        <fullName evidence="2">Uncharacterized protein</fullName>
    </submittedName>
</protein>
<gene>
    <name evidence="2" type="ORF">ATEG_02889</name>
</gene>